<dbReference type="SUPFAM" id="SSF54534">
    <property type="entry name" value="FKBP-like"/>
    <property type="match status" value="1"/>
</dbReference>
<dbReference type="STRING" id="1123037.GCA_000425305_02638"/>
<keyword evidence="1 3" id="KW-0413">Isomerase</keyword>
<evidence type="ECO:0000313" key="4">
    <source>
        <dbReference type="Proteomes" id="UP000321938"/>
    </source>
</evidence>
<dbReference type="Pfam" id="PF13623">
    <property type="entry name" value="SurA_N_2"/>
    <property type="match status" value="1"/>
</dbReference>
<proteinExistence type="predicted"/>
<dbReference type="InterPro" id="IPR046357">
    <property type="entry name" value="PPIase_dom_sf"/>
</dbReference>
<sequence length="719" mass="79062">MAVLNKIRQRSLFLILIIALALFSFVLADLFKNSDALLGTAQDVVATVNGKNIDRIDFMSKVENMQRQLGPNATSTQAMNRVYDQEVRRAVMNAQFEDLGMTVEQDQMKDLIKQNFGTYTEFQNEVGLFDENKLTEFVANLKAIYPERSVLGTFQLNYDDWVNSENSIAIGAQERAYFNMVKAGVNATLNEAEVEYLLENSTRDIRYVQIPYSTINDSIVDVTKSDINAYINNNKAQFEVDASRDIVFVEFKEAASLDDENNLKNDLEVFVTGKAVFENGKNDTIVAFRNVKEANLESYVNYVAASDENYNDTFVKKAALPAVVADTLFKLNVGDVYGPYKDGAMMKLTKMVATKQMPDSAKVRHILIPHVGASSATPDVLQTVEQAKITADSVLAIVKANRSKFPELVTALSSDQGSVDKGGVYDFHPSTQMVKPFSDFEFQNNVGDIDVVQTQFGFHIIEILDQKGASKAVKVATIVRNIEPSTETIDNVFTEASKFELSVQGAVFQDIATERKLAVKPVSGIKVLDEQIPGLGSQRGMVKWAFENGTKVGDFKRFTIPGGGYAVAQVTKISKKGLMDPETASASVLGDIRKEKKAKLIRDKVIGTTVDEVSKNQSRPTSNSAAVNMKNPTITGAGLEPKVVGTAFGLKDGETSGLIDGDRGVYMVSVSNIQEAAKLENYQSMASRLSATRSSAVQTKVYNALKETADIEDNRASFY</sequence>
<dbReference type="InterPro" id="IPR000297">
    <property type="entry name" value="PPIase_PpiC"/>
</dbReference>
<accession>A0A5C7B919</accession>
<dbReference type="GO" id="GO:0003755">
    <property type="term" value="F:peptidyl-prolyl cis-trans isomerase activity"/>
    <property type="evidence" value="ECO:0007669"/>
    <property type="project" value="UniProtKB-KW"/>
</dbReference>
<name>A0A5C7B919_9FLAO</name>
<keyword evidence="1" id="KW-0697">Rotamase</keyword>
<dbReference type="AlphaFoldDB" id="A0A5C7B919"/>
<dbReference type="PANTHER" id="PTHR47245">
    <property type="entry name" value="PEPTIDYLPROLYL ISOMERASE"/>
    <property type="match status" value="1"/>
</dbReference>
<dbReference type="EMBL" id="VOSB01000006">
    <property type="protein sequence ID" value="TXE18906.1"/>
    <property type="molecule type" value="Genomic_DNA"/>
</dbReference>
<organism evidence="3 4">
    <name type="scientific">Psychroserpens burtonensis</name>
    <dbReference type="NCBI Taxonomy" id="49278"/>
    <lineage>
        <taxon>Bacteria</taxon>
        <taxon>Pseudomonadati</taxon>
        <taxon>Bacteroidota</taxon>
        <taxon>Flavobacteriia</taxon>
        <taxon>Flavobacteriales</taxon>
        <taxon>Flavobacteriaceae</taxon>
        <taxon>Psychroserpens</taxon>
    </lineage>
</organism>
<dbReference type="InterPro" id="IPR050245">
    <property type="entry name" value="PrsA_foldase"/>
</dbReference>
<gene>
    <name evidence="3" type="ORF">ES692_05510</name>
</gene>
<dbReference type="Proteomes" id="UP000321938">
    <property type="component" value="Unassembled WGS sequence"/>
</dbReference>
<comment type="caution">
    <text evidence="3">The sequence shown here is derived from an EMBL/GenBank/DDBJ whole genome shotgun (WGS) entry which is preliminary data.</text>
</comment>
<dbReference type="PANTHER" id="PTHR47245:SF2">
    <property type="entry name" value="PEPTIDYL-PROLYL CIS-TRANS ISOMERASE HP_0175-RELATED"/>
    <property type="match status" value="1"/>
</dbReference>
<dbReference type="SUPFAM" id="SSF109998">
    <property type="entry name" value="Triger factor/SurA peptide-binding domain-like"/>
    <property type="match status" value="1"/>
</dbReference>
<feature type="domain" description="PpiC" evidence="2">
    <location>
        <begin position="358"/>
        <end position="465"/>
    </location>
</feature>
<protein>
    <submittedName>
        <fullName evidence="3">Peptidylprolyl isomerase</fullName>
    </submittedName>
</protein>
<dbReference type="InterPro" id="IPR027304">
    <property type="entry name" value="Trigger_fact/SurA_dom_sf"/>
</dbReference>
<dbReference type="RefSeq" id="WP_147231311.1">
    <property type="nucleotide sequence ID" value="NZ_VOSB01000006.1"/>
</dbReference>
<keyword evidence="4" id="KW-1185">Reference proteome</keyword>
<dbReference type="PROSITE" id="PS50198">
    <property type="entry name" value="PPIC_PPIASE_2"/>
    <property type="match status" value="1"/>
</dbReference>
<evidence type="ECO:0000256" key="1">
    <source>
        <dbReference type="PROSITE-ProRule" id="PRU00278"/>
    </source>
</evidence>
<evidence type="ECO:0000313" key="3">
    <source>
        <dbReference type="EMBL" id="TXE18906.1"/>
    </source>
</evidence>
<evidence type="ECO:0000259" key="2">
    <source>
        <dbReference type="PROSITE" id="PS50198"/>
    </source>
</evidence>
<dbReference type="Pfam" id="PF13616">
    <property type="entry name" value="Rotamase_3"/>
    <property type="match status" value="1"/>
</dbReference>
<dbReference type="Gene3D" id="3.10.50.40">
    <property type="match status" value="1"/>
</dbReference>
<dbReference type="OrthoDB" id="9812372at2"/>
<reference evidence="3 4" key="1">
    <citation type="submission" date="2019-08" db="EMBL/GenBank/DDBJ databases">
        <title>Genome of Psychroserpens burtonensis ACAM 167.</title>
        <authorList>
            <person name="Bowman J.P."/>
        </authorList>
    </citation>
    <scope>NUCLEOTIDE SEQUENCE [LARGE SCALE GENOMIC DNA]</scope>
    <source>
        <strain evidence="3 4">ACAM 167</strain>
    </source>
</reference>